<gene>
    <name evidence="1" type="ORF">GCM10022287_13450</name>
</gene>
<evidence type="ECO:0000313" key="1">
    <source>
        <dbReference type="EMBL" id="GAA4172500.1"/>
    </source>
</evidence>
<comment type="caution">
    <text evidence="1">The sequence shown here is derived from an EMBL/GenBank/DDBJ whole genome shotgun (WGS) entry which is preliminary data.</text>
</comment>
<dbReference type="EMBL" id="BAABBW010000002">
    <property type="protein sequence ID" value="GAA4172500.1"/>
    <property type="molecule type" value="Genomic_DNA"/>
</dbReference>
<sequence length="244" mass="26663">MMTPTALITPWYRRLAKPPTSRDERGSTAATAILDHRSAEIRGLIARAGCDAKPEGPSAVLEAAYALIRDEVRAVYALEETTPASRTLARGFGSCSQRLAILESAARGLGIATRARALLVDRSFWYPRFPRVRRLLPAQVLLVWPEFEIAGEWRPASELFGAIGCRGGRGFRNQGAETLFEAAGRCAVDWDGHGDAGDPYDLSHFVRADLGHFADRDTVFARFGQTLCAPSRALADPILRRIAA</sequence>
<dbReference type="Proteomes" id="UP001501079">
    <property type="component" value="Unassembled WGS sequence"/>
</dbReference>
<reference evidence="2" key="1">
    <citation type="journal article" date="2019" name="Int. J. Syst. Evol. Microbiol.">
        <title>The Global Catalogue of Microorganisms (GCM) 10K type strain sequencing project: providing services to taxonomists for standard genome sequencing and annotation.</title>
        <authorList>
            <consortium name="The Broad Institute Genomics Platform"/>
            <consortium name="The Broad Institute Genome Sequencing Center for Infectious Disease"/>
            <person name="Wu L."/>
            <person name="Ma J."/>
        </authorList>
    </citation>
    <scope>NUCLEOTIDE SEQUENCE [LARGE SCALE GENOMIC DNA]</scope>
    <source>
        <strain evidence="2">JCM 17591</strain>
    </source>
</reference>
<evidence type="ECO:0000313" key="2">
    <source>
        <dbReference type="Proteomes" id="UP001501079"/>
    </source>
</evidence>
<dbReference type="RefSeq" id="WP_344752587.1">
    <property type="nucleotide sequence ID" value="NZ_BAABBW010000002.1"/>
</dbReference>
<proteinExistence type="predicted"/>
<keyword evidence="2" id="KW-1185">Reference proteome</keyword>
<name>A0ABP7ZX29_9MICO</name>
<organism evidence="1 2">
    <name type="scientific">Gryllotalpicola koreensis</name>
    <dbReference type="NCBI Taxonomy" id="993086"/>
    <lineage>
        <taxon>Bacteria</taxon>
        <taxon>Bacillati</taxon>
        <taxon>Actinomycetota</taxon>
        <taxon>Actinomycetes</taxon>
        <taxon>Micrococcales</taxon>
        <taxon>Microbacteriaceae</taxon>
        <taxon>Gryllotalpicola</taxon>
    </lineage>
</organism>
<accession>A0ABP7ZX29</accession>
<protein>
    <recommendedName>
        <fullName evidence="3">Transglutaminase domain-containing protein</fullName>
    </recommendedName>
</protein>
<evidence type="ECO:0008006" key="3">
    <source>
        <dbReference type="Google" id="ProtNLM"/>
    </source>
</evidence>